<name>A0A0B5J994_9VIRU</name>
<dbReference type="RefSeq" id="YP_009120790.1">
    <property type="nucleotide sequence ID" value="NC_026440.1"/>
</dbReference>
<dbReference type="GeneID" id="23463472"/>
<organism evidence="2 3">
    <name type="scientific">Pandoravirus inopinatum</name>
    <dbReference type="NCBI Taxonomy" id="1605721"/>
    <lineage>
        <taxon>Viruses</taxon>
        <taxon>Pandoravirus</taxon>
    </lineage>
</organism>
<keyword evidence="1" id="KW-1133">Transmembrane helix</keyword>
<evidence type="ECO:0000256" key="1">
    <source>
        <dbReference type="SAM" id="Phobius"/>
    </source>
</evidence>
<reference evidence="2 3" key="1">
    <citation type="journal article" date="2015" name="Parasitol. Res.">
        <title>Viruses in close associations with free-living amoebae.</title>
        <authorList>
            <person name="Scheid P."/>
        </authorList>
    </citation>
    <scope>NUCLEOTIDE SEQUENCE [LARGE SCALE GENOMIC DNA]</scope>
    <source>
        <strain evidence="2">KlaHel</strain>
    </source>
</reference>
<keyword evidence="1" id="KW-0472">Membrane</keyword>
<evidence type="ECO:0000313" key="2">
    <source>
        <dbReference type="EMBL" id="AJF98555.1"/>
    </source>
</evidence>
<keyword evidence="1" id="KW-0812">Transmembrane</keyword>
<accession>A0A0B5J994</accession>
<proteinExistence type="predicted"/>
<feature type="transmembrane region" description="Helical" evidence="1">
    <location>
        <begin position="47"/>
        <end position="64"/>
    </location>
</feature>
<protein>
    <submittedName>
        <fullName evidence="2">Uncharacterized protein</fullName>
    </submittedName>
</protein>
<evidence type="ECO:0000313" key="3">
    <source>
        <dbReference type="Proteomes" id="UP000202511"/>
    </source>
</evidence>
<dbReference type="Proteomes" id="UP000202511">
    <property type="component" value="Segment"/>
</dbReference>
<dbReference type="EMBL" id="KP136319">
    <property type="protein sequence ID" value="AJF98555.1"/>
    <property type="molecule type" value="Genomic_DNA"/>
</dbReference>
<dbReference type="KEGG" id="vg:23463472"/>
<sequence length="121" mass="13985">MHIHNLKTKVCTVCRGAAPFFFLAHTLSDWDMILHARGLHSQPSPAVIHYFAFSFFFALPFVYCRTFCGSRNLAPESQESARERTVFRLPFAAYFSSPTILQRIGQLHKRIVWEHATPKCR</sequence>